<gene>
    <name evidence="4" type="ORF">QTP81_00955</name>
</gene>
<keyword evidence="5" id="KW-1185">Reference proteome</keyword>
<evidence type="ECO:0000256" key="3">
    <source>
        <dbReference type="ARBA" id="ARBA00022842"/>
    </source>
</evidence>
<evidence type="ECO:0000256" key="1">
    <source>
        <dbReference type="ARBA" id="ARBA00001946"/>
    </source>
</evidence>
<sequence>MLVFRQLQRPQAITFDLDDTLYDNGPIIRRATAKLQDYITTEHPAIAALVPSQWNPCRKAAIRQDPRLSSDMTRLRKAVLRRLGELAGYSAEQCEQLAESGYQVFYQARSDFSINENVYSLLSELVKHMPIVAITNGNVDLQQVGIGHLFSACYQANIHAPMKPSPVMFDRALVELGLPAERVLHVGDHLVKDVWAAHQVGMQSAWFACNREMNLRNEPCRILPTVQLCALNDLLKLVG</sequence>
<reference evidence="4 5" key="1">
    <citation type="submission" date="2023-06" db="EMBL/GenBank/DDBJ databases">
        <title>Alteromonas sp. ASW11-36 isolated from intertidal sand.</title>
        <authorList>
            <person name="Li Y."/>
        </authorList>
    </citation>
    <scope>NUCLEOTIDE SEQUENCE [LARGE SCALE GENOMIC DNA]</scope>
    <source>
        <strain evidence="4 5">ASW11-36</strain>
    </source>
</reference>
<dbReference type="PANTHER" id="PTHR46470:SF4">
    <property type="entry name" value="5-AMINO-6-(5-PHOSPHO-D-RIBITYLAMINO)URACIL PHOSPHATASE YIGB"/>
    <property type="match status" value="1"/>
</dbReference>
<protein>
    <submittedName>
        <fullName evidence="4">HAD-IA family hydrolase</fullName>
    </submittedName>
</protein>
<dbReference type="EMBL" id="JAUCBP010000001">
    <property type="protein sequence ID" value="MDM7859171.1"/>
    <property type="molecule type" value="Genomic_DNA"/>
</dbReference>
<comment type="cofactor">
    <cofactor evidence="1">
        <name>Mg(2+)</name>
        <dbReference type="ChEBI" id="CHEBI:18420"/>
    </cofactor>
</comment>
<evidence type="ECO:0000313" key="4">
    <source>
        <dbReference type="EMBL" id="MDM7859171.1"/>
    </source>
</evidence>
<dbReference type="Pfam" id="PF00702">
    <property type="entry name" value="Hydrolase"/>
    <property type="match status" value="1"/>
</dbReference>
<dbReference type="SFLD" id="SFLDG01129">
    <property type="entry name" value="C1.5:_HAD__Beta-PGM__Phosphata"/>
    <property type="match status" value="1"/>
</dbReference>
<dbReference type="Proteomes" id="UP001234343">
    <property type="component" value="Unassembled WGS sequence"/>
</dbReference>
<dbReference type="InterPro" id="IPR036412">
    <property type="entry name" value="HAD-like_sf"/>
</dbReference>
<dbReference type="InterPro" id="IPR051400">
    <property type="entry name" value="HAD-like_hydrolase"/>
</dbReference>
<proteinExistence type="predicted"/>
<accession>A0ABT7SSL0</accession>
<dbReference type="InterPro" id="IPR006439">
    <property type="entry name" value="HAD-SF_hydro_IA"/>
</dbReference>
<dbReference type="SFLD" id="SFLDS00003">
    <property type="entry name" value="Haloacid_Dehalogenase"/>
    <property type="match status" value="1"/>
</dbReference>
<keyword evidence="3" id="KW-0460">Magnesium</keyword>
<dbReference type="NCBIfam" id="TIGR01549">
    <property type="entry name" value="HAD-SF-IA-v1"/>
    <property type="match status" value="1"/>
</dbReference>
<dbReference type="PANTHER" id="PTHR46470">
    <property type="entry name" value="N-ACYLNEURAMINATE-9-PHOSPHATASE"/>
    <property type="match status" value="1"/>
</dbReference>
<dbReference type="Gene3D" id="3.40.50.1000">
    <property type="entry name" value="HAD superfamily/HAD-like"/>
    <property type="match status" value="1"/>
</dbReference>
<evidence type="ECO:0000313" key="5">
    <source>
        <dbReference type="Proteomes" id="UP001234343"/>
    </source>
</evidence>
<dbReference type="GO" id="GO:0016787">
    <property type="term" value="F:hydrolase activity"/>
    <property type="evidence" value="ECO:0007669"/>
    <property type="project" value="UniProtKB-KW"/>
</dbReference>
<dbReference type="InterPro" id="IPR023214">
    <property type="entry name" value="HAD_sf"/>
</dbReference>
<comment type="caution">
    <text evidence="4">The sequence shown here is derived from an EMBL/GenBank/DDBJ whole genome shotgun (WGS) entry which is preliminary data.</text>
</comment>
<dbReference type="RefSeq" id="WP_289363081.1">
    <property type="nucleotide sequence ID" value="NZ_JAUCBP010000001.1"/>
</dbReference>
<evidence type="ECO:0000256" key="2">
    <source>
        <dbReference type="ARBA" id="ARBA00022801"/>
    </source>
</evidence>
<organism evidence="4 5">
    <name type="scientific">Alteromonas arenosi</name>
    <dbReference type="NCBI Taxonomy" id="3055817"/>
    <lineage>
        <taxon>Bacteria</taxon>
        <taxon>Pseudomonadati</taxon>
        <taxon>Pseudomonadota</taxon>
        <taxon>Gammaproteobacteria</taxon>
        <taxon>Alteromonadales</taxon>
        <taxon>Alteromonadaceae</taxon>
        <taxon>Alteromonas/Salinimonas group</taxon>
        <taxon>Alteromonas</taxon>
    </lineage>
</organism>
<keyword evidence="2 4" id="KW-0378">Hydrolase</keyword>
<name>A0ABT7SSL0_9ALTE</name>
<dbReference type="Gene3D" id="1.20.120.1600">
    <property type="match status" value="1"/>
</dbReference>
<dbReference type="SUPFAM" id="SSF56784">
    <property type="entry name" value="HAD-like"/>
    <property type="match status" value="1"/>
</dbReference>